<dbReference type="InterPro" id="IPR022353">
    <property type="entry name" value="Insulin_CS"/>
</dbReference>
<accession>A0A1D2MZQ6</accession>
<organism evidence="4 5">
    <name type="scientific">Orchesella cincta</name>
    <name type="common">Springtail</name>
    <name type="synonym">Podura cincta</name>
    <dbReference type="NCBI Taxonomy" id="48709"/>
    <lineage>
        <taxon>Eukaryota</taxon>
        <taxon>Metazoa</taxon>
        <taxon>Ecdysozoa</taxon>
        <taxon>Arthropoda</taxon>
        <taxon>Hexapoda</taxon>
        <taxon>Collembola</taxon>
        <taxon>Entomobryomorpha</taxon>
        <taxon>Entomobryoidea</taxon>
        <taxon>Orchesellidae</taxon>
        <taxon>Orchesellinae</taxon>
        <taxon>Orchesella</taxon>
    </lineage>
</organism>
<dbReference type="PROSITE" id="PS00262">
    <property type="entry name" value="INSULIN"/>
    <property type="match status" value="1"/>
</dbReference>
<sequence length="187" mass="20925">MKCFNALDVKAQFFVVQHNGLWTVRMATIKLSRAYILAWILVCGVVLTSTRPSSTVEAPESGRFIRSCGPHLGLLMLGACNKNHKRSPVIMNIIFAHYSGSQKMQQGNVIIHEAIRSKFLDPIHSPWVLEHEMSGESLQRDKDNNAAIGIMTVYRELARRAPGYGDQVVEKCCSSVCTEADFVHLCY</sequence>
<dbReference type="EMBL" id="LJIJ01000355">
    <property type="protein sequence ID" value="ODM98431.1"/>
    <property type="molecule type" value="Genomic_DNA"/>
</dbReference>
<dbReference type="InterPro" id="IPR036438">
    <property type="entry name" value="Insulin-like_sf"/>
</dbReference>
<comment type="similarity">
    <text evidence="1">Belongs to the insulin family.</text>
</comment>
<evidence type="ECO:0008006" key="6">
    <source>
        <dbReference type="Google" id="ProtNLM"/>
    </source>
</evidence>
<evidence type="ECO:0000256" key="1">
    <source>
        <dbReference type="ARBA" id="ARBA00009034"/>
    </source>
</evidence>
<proteinExistence type="inferred from homology"/>
<evidence type="ECO:0000256" key="2">
    <source>
        <dbReference type="ARBA" id="ARBA00022685"/>
    </source>
</evidence>
<name>A0A1D2MZQ6_ORCCI</name>
<gene>
    <name evidence="4" type="ORF">Ocin01_08246</name>
</gene>
<evidence type="ECO:0000313" key="5">
    <source>
        <dbReference type="Proteomes" id="UP000094527"/>
    </source>
</evidence>
<keyword evidence="5" id="KW-1185">Reference proteome</keyword>
<comment type="caution">
    <text evidence="4">The sequence shown here is derived from an EMBL/GenBank/DDBJ whole genome shotgun (WGS) entry which is preliminary data.</text>
</comment>
<reference evidence="4 5" key="1">
    <citation type="journal article" date="2016" name="Genome Biol. Evol.">
        <title>Gene Family Evolution Reflects Adaptation to Soil Environmental Stressors in the Genome of the Collembolan Orchesella cincta.</title>
        <authorList>
            <person name="Faddeeva-Vakhrusheva A."/>
            <person name="Derks M.F."/>
            <person name="Anvar S.Y."/>
            <person name="Agamennone V."/>
            <person name="Suring W."/>
            <person name="Smit S."/>
            <person name="van Straalen N.M."/>
            <person name="Roelofs D."/>
        </authorList>
    </citation>
    <scope>NUCLEOTIDE SEQUENCE [LARGE SCALE GENOMIC DNA]</scope>
    <source>
        <tissue evidence="4">Mixed pool</tissue>
    </source>
</reference>
<dbReference type="GO" id="GO:0005576">
    <property type="term" value="C:extracellular region"/>
    <property type="evidence" value="ECO:0007669"/>
    <property type="project" value="UniProtKB-ARBA"/>
</dbReference>
<evidence type="ECO:0000256" key="3">
    <source>
        <dbReference type="ARBA" id="ARBA00022729"/>
    </source>
</evidence>
<dbReference type="AlphaFoldDB" id="A0A1D2MZQ6"/>
<keyword evidence="3" id="KW-0732">Signal</keyword>
<keyword evidence="2" id="KW-0165">Cleavage on pair of basic residues</keyword>
<evidence type="ECO:0000313" key="4">
    <source>
        <dbReference type="EMBL" id="ODM98431.1"/>
    </source>
</evidence>
<dbReference type="Proteomes" id="UP000094527">
    <property type="component" value="Unassembled WGS sequence"/>
</dbReference>
<protein>
    <recommendedName>
        <fullName evidence="6">Insulin-like domain-containing protein</fullName>
    </recommendedName>
</protein>
<dbReference type="SUPFAM" id="SSF56994">
    <property type="entry name" value="Insulin-like"/>
    <property type="match status" value="1"/>
</dbReference>